<feature type="domain" description="O-methyltransferase dimerisation" evidence="6">
    <location>
        <begin position="27"/>
        <end position="118"/>
    </location>
</feature>
<evidence type="ECO:0000313" key="7">
    <source>
        <dbReference type="EMBL" id="KAF3963499.1"/>
    </source>
</evidence>
<dbReference type="PANTHER" id="PTHR11746">
    <property type="entry name" value="O-METHYLTRANSFERASE"/>
    <property type="match status" value="1"/>
</dbReference>
<comment type="caution">
    <text evidence="7">The sequence shown here is derived from an EMBL/GenBank/DDBJ whole genome shotgun (WGS) entry which is preliminary data.</text>
</comment>
<keyword evidence="2" id="KW-0808">Transferase</keyword>
<feature type="active site" description="Proton acceptor" evidence="4">
    <location>
        <position position="270"/>
    </location>
</feature>
<evidence type="ECO:0000256" key="4">
    <source>
        <dbReference type="PIRSR" id="PIRSR005739-1"/>
    </source>
</evidence>
<dbReference type="GO" id="GO:0032259">
    <property type="term" value="P:methylation"/>
    <property type="evidence" value="ECO:0007669"/>
    <property type="project" value="UniProtKB-KW"/>
</dbReference>
<reference evidence="7" key="1">
    <citation type="submission" date="2020-03" db="EMBL/GenBank/DDBJ databases">
        <title>Castanea mollissima Vanexum genome sequencing.</title>
        <authorList>
            <person name="Staton M."/>
        </authorList>
    </citation>
    <scope>NUCLEOTIDE SEQUENCE</scope>
    <source>
        <tissue evidence="7">Leaf</tissue>
    </source>
</reference>
<keyword evidence="1" id="KW-0489">Methyltransferase</keyword>
<evidence type="ECO:0000259" key="6">
    <source>
        <dbReference type="Pfam" id="PF08100"/>
    </source>
</evidence>
<dbReference type="InterPro" id="IPR001077">
    <property type="entry name" value="COMT_C"/>
</dbReference>
<evidence type="ECO:0000313" key="8">
    <source>
        <dbReference type="Proteomes" id="UP000737018"/>
    </source>
</evidence>
<dbReference type="PROSITE" id="PS51683">
    <property type="entry name" value="SAM_OMT_II"/>
    <property type="match status" value="1"/>
</dbReference>
<evidence type="ECO:0000256" key="3">
    <source>
        <dbReference type="ARBA" id="ARBA00022691"/>
    </source>
</evidence>
<accession>A0A8J4RFF5</accession>
<dbReference type="SUPFAM" id="SSF46785">
    <property type="entry name" value="Winged helix' DNA-binding domain"/>
    <property type="match status" value="1"/>
</dbReference>
<dbReference type="InterPro" id="IPR036388">
    <property type="entry name" value="WH-like_DNA-bd_sf"/>
</dbReference>
<dbReference type="AlphaFoldDB" id="A0A8J4RFF5"/>
<dbReference type="GO" id="GO:0046983">
    <property type="term" value="F:protein dimerization activity"/>
    <property type="evidence" value="ECO:0007669"/>
    <property type="project" value="InterPro"/>
</dbReference>
<dbReference type="GO" id="GO:0008171">
    <property type="term" value="F:O-methyltransferase activity"/>
    <property type="evidence" value="ECO:0007669"/>
    <property type="project" value="InterPro"/>
</dbReference>
<dbReference type="SUPFAM" id="SSF53335">
    <property type="entry name" value="S-adenosyl-L-methionine-dependent methyltransferases"/>
    <property type="match status" value="1"/>
</dbReference>
<keyword evidence="3" id="KW-0949">S-adenosyl-L-methionine</keyword>
<dbReference type="OrthoDB" id="1606438at2759"/>
<evidence type="ECO:0000259" key="5">
    <source>
        <dbReference type="Pfam" id="PF00891"/>
    </source>
</evidence>
<feature type="domain" description="O-methyltransferase C-terminal" evidence="5">
    <location>
        <begin position="141"/>
        <end position="345"/>
    </location>
</feature>
<dbReference type="InterPro" id="IPR012967">
    <property type="entry name" value="COMT_dimerisation"/>
</dbReference>
<dbReference type="EMBL" id="JRKL02001530">
    <property type="protein sequence ID" value="KAF3963499.1"/>
    <property type="molecule type" value="Genomic_DNA"/>
</dbReference>
<dbReference type="PIRSF" id="PIRSF005739">
    <property type="entry name" value="O-mtase"/>
    <property type="match status" value="1"/>
</dbReference>
<name>A0A8J4RFF5_9ROSI</name>
<organism evidence="7 8">
    <name type="scientific">Castanea mollissima</name>
    <name type="common">Chinese chestnut</name>
    <dbReference type="NCBI Taxonomy" id="60419"/>
    <lineage>
        <taxon>Eukaryota</taxon>
        <taxon>Viridiplantae</taxon>
        <taxon>Streptophyta</taxon>
        <taxon>Embryophyta</taxon>
        <taxon>Tracheophyta</taxon>
        <taxon>Spermatophyta</taxon>
        <taxon>Magnoliopsida</taxon>
        <taxon>eudicotyledons</taxon>
        <taxon>Gunneridae</taxon>
        <taxon>Pentapetalae</taxon>
        <taxon>rosids</taxon>
        <taxon>fabids</taxon>
        <taxon>Fagales</taxon>
        <taxon>Fagaceae</taxon>
        <taxon>Castanea</taxon>
    </lineage>
</organism>
<dbReference type="InterPro" id="IPR016461">
    <property type="entry name" value="COMT-like"/>
</dbReference>
<evidence type="ECO:0000256" key="1">
    <source>
        <dbReference type="ARBA" id="ARBA00022603"/>
    </source>
</evidence>
<dbReference type="Gene3D" id="1.10.10.10">
    <property type="entry name" value="Winged helix-like DNA-binding domain superfamily/Winged helix DNA-binding domain"/>
    <property type="match status" value="1"/>
</dbReference>
<keyword evidence="8" id="KW-1185">Reference proteome</keyword>
<proteinExistence type="predicted"/>
<gene>
    <name evidence="7" type="ORF">CMV_012126</name>
</gene>
<sequence length="364" mass="40032">MSSTQNQGTPSSINEEDDDACLYAMLLSSSHVFPMVLHAAIELNLFEIIAKASPDAYMSPSEIASQLPTQNPDAPYMLDRMLRLLASYSLLTCSMHNYEDGSVERLYRVSQAGKLYVQNEDGGFVGSISLFAFQRATLEVWLHFKDAILGGGNLFEKVHGMSIFQYMKADQTLNNSFNKAMSDTSRIHMKKILEKYEGFEGVSLLVDVGGGTGACLDMIISKYPSIKGINFDLPQVIQHAPSYPGIEHVGGDMYVSVPKGDAIMIKTTCHNWNDDQCIKLLKNCNKALAQNGKVIIMDLIMPEVPDASNGAKFVSVLDSAMVIPPGGKERTEKEFEALCKASGFSGFQVICRACTVWGVMELYK</sequence>
<dbReference type="Pfam" id="PF00891">
    <property type="entry name" value="Methyltransf_2"/>
    <property type="match status" value="1"/>
</dbReference>
<dbReference type="FunFam" id="1.10.10.10:FF:000357">
    <property type="entry name" value="Caffeic acid 3-O-methyltransferase"/>
    <property type="match status" value="1"/>
</dbReference>
<dbReference type="CDD" id="cd02440">
    <property type="entry name" value="AdoMet_MTases"/>
    <property type="match status" value="1"/>
</dbReference>
<protein>
    <submittedName>
        <fullName evidence="7">Uncharacterized protein</fullName>
    </submittedName>
</protein>
<evidence type="ECO:0000256" key="2">
    <source>
        <dbReference type="ARBA" id="ARBA00022679"/>
    </source>
</evidence>
<dbReference type="Proteomes" id="UP000737018">
    <property type="component" value="Unassembled WGS sequence"/>
</dbReference>
<dbReference type="InterPro" id="IPR029063">
    <property type="entry name" value="SAM-dependent_MTases_sf"/>
</dbReference>
<dbReference type="Pfam" id="PF08100">
    <property type="entry name" value="Dimerisation"/>
    <property type="match status" value="1"/>
</dbReference>
<dbReference type="Gene3D" id="3.40.50.150">
    <property type="entry name" value="Vaccinia Virus protein VP39"/>
    <property type="match status" value="1"/>
</dbReference>
<dbReference type="InterPro" id="IPR036390">
    <property type="entry name" value="WH_DNA-bd_sf"/>
</dbReference>